<keyword evidence="3" id="KW-1003">Cell membrane</keyword>
<keyword evidence="4 7" id="KW-0812">Transmembrane</keyword>
<evidence type="ECO:0000256" key="4">
    <source>
        <dbReference type="ARBA" id="ARBA00022692"/>
    </source>
</evidence>
<feature type="transmembrane region" description="Helical" evidence="7">
    <location>
        <begin position="120"/>
        <end position="142"/>
    </location>
</feature>
<feature type="transmembrane region" description="Helical" evidence="7">
    <location>
        <begin position="178"/>
        <end position="196"/>
    </location>
</feature>
<dbReference type="Pfam" id="PF01757">
    <property type="entry name" value="Acyl_transf_3"/>
    <property type="match status" value="1"/>
</dbReference>
<feature type="transmembrane region" description="Helical" evidence="7">
    <location>
        <begin position="47"/>
        <end position="68"/>
    </location>
</feature>
<keyword evidence="6 7" id="KW-0472">Membrane</keyword>
<evidence type="ECO:0000256" key="6">
    <source>
        <dbReference type="ARBA" id="ARBA00023136"/>
    </source>
</evidence>
<keyword evidence="10" id="KW-1185">Reference proteome</keyword>
<feature type="transmembrane region" description="Helical" evidence="7">
    <location>
        <begin position="149"/>
        <end position="166"/>
    </location>
</feature>
<feature type="transmembrane region" description="Helical" evidence="7">
    <location>
        <begin position="203"/>
        <end position="224"/>
    </location>
</feature>
<organism evidence="9 10">
    <name type="scientific">Corynebacterium mustelae</name>
    <dbReference type="NCBI Taxonomy" id="571915"/>
    <lineage>
        <taxon>Bacteria</taxon>
        <taxon>Bacillati</taxon>
        <taxon>Actinomycetota</taxon>
        <taxon>Actinomycetes</taxon>
        <taxon>Mycobacteriales</taxon>
        <taxon>Corynebacteriaceae</taxon>
        <taxon>Corynebacterium</taxon>
    </lineage>
</organism>
<dbReference type="AlphaFoldDB" id="A0A0G3H5S5"/>
<comment type="similarity">
    <text evidence="2">Belongs to the acyltransferase 3 family.</text>
</comment>
<dbReference type="PANTHER" id="PTHR40074">
    <property type="entry name" value="O-ACETYLTRANSFERASE WECH"/>
    <property type="match status" value="1"/>
</dbReference>
<evidence type="ECO:0000256" key="1">
    <source>
        <dbReference type="ARBA" id="ARBA00004651"/>
    </source>
</evidence>
<protein>
    <submittedName>
        <fullName evidence="9">Putative membrane protein</fullName>
    </submittedName>
</protein>
<accession>A0A0G3H5S5</accession>
<proteinExistence type="inferred from homology"/>
<dbReference type="GO" id="GO:0009246">
    <property type="term" value="P:enterobacterial common antigen biosynthetic process"/>
    <property type="evidence" value="ECO:0007669"/>
    <property type="project" value="TreeGrafter"/>
</dbReference>
<evidence type="ECO:0000313" key="9">
    <source>
        <dbReference type="EMBL" id="AKK06507.1"/>
    </source>
</evidence>
<dbReference type="STRING" id="571915.CMUST_10960"/>
<keyword evidence="5 7" id="KW-1133">Transmembrane helix</keyword>
<dbReference type="GO" id="GO:0016413">
    <property type="term" value="F:O-acetyltransferase activity"/>
    <property type="evidence" value="ECO:0007669"/>
    <property type="project" value="TreeGrafter"/>
</dbReference>
<comment type="subcellular location">
    <subcellularLocation>
        <location evidence="1">Cell membrane</location>
        <topology evidence="1">Multi-pass membrane protein</topology>
    </subcellularLocation>
</comment>
<feature type="transmembrane region" description="Helical" evidence="7">
    <location>
        <begin position="274"/>
        <end position="292"/>
    </location>
</feature>
<dbReference type="PANTHER" id="PTHR40074:SF2">
    <property type="entry name" value="O-ACETYLTRANSFERASE WECH"/>
    <property type="match status" value="1"/>
</dbReference>
<name>A0A0G3H5S5_9CORY</name>
<dbReference type="InterPro" id="IPR002656">
    <property type="entry name" value="Acyl_transf_3_dom"/>
</dbReference>
<reference evidence="9 10" key="1">
    <citation type="journal article" date="2015" name="Genome Announc.">
        <title>Complete Genome Sequence of the Type Strain Corynebacterium mustelae DSM 45274, Isolated from Various Tissues of a Male Ferret with Lethal Sepsis.</title>
        <authorList>
            <person name="Ruckert C."/>
            <person name="Eimer J."/>
            <person name="Winkler A."/>
            <person name="Tauch A."/>
        </authorList>
    </citation>
    <scope>NUCLEOTIDE SEQUENCE [LARGE SCALE GENOMIC DNA]</scope>
    <source>
        <strain evidence="9 10">DSM 45274</strain>
    </source>
</reference>
<dbReference type="OrthoDB" id="4394033at2"/>
<evidence type="ECO:0000256" key="7">
    <source>
        <dbReference type="SAM" id="Phobius"/>
    </source>
</evidence>
<dbReference type="KEGG" id="cmv:CMUST_10960"/>
<dbReference type="GO" id="GO:0005886">
    <property type="term" value="C:plasma membrane"/>
    <property type="evidence" value="ECO:0007669"/>
    <property type="project" value="UniProtKB-SubCell"/>
</dbReference>
<dbReference type="RefSeq" id="WP_052844684.1">
    <property type="nucleotide sequence ID" value="NZ_CP011542.1"/>
</dbReference>
<feature type="transmembrane region" description="Helical" evidence="7">
    <location>
        <begin position="80"/>
        <end position="100"/>
    </location>
</feature>
<evidence type="ECO:0000313" key="10">
    <source>
        <dbReference type="Proteomes" id="UP000035199"/>
    </source>
</evidence>
<dbReference type="PATRIC" id="fig|571915.4.peg.2333"/>
<evidence type="ECO:0000256" key="5">
    <source>
        <dbReference type="ARBA" id="ARBA00022989"/>
    </source>
</evidence>
<reference evidence="10" key="2">
    <citation type="submission" date="2015-05" db="EMBL/GenBank/DDBJ databases">
        <title>Complete genome sequence of Corynebacterium mustelae DSM 45274, isolated from various tissues of a male ferret with lethal sepsis.</title>
        <authorList>
            <person name="Ruckert C."/>
            <person name="Albersmeier A."/>
            <person name="Winkler A."/>
            <person name="Tauch A."/>
        </authorList>
    </citation>
    <scope>NUCLEOTIDE SEQUENCE [LARGE SCALE GENOMIC DNA]</scope>
    <source>
        <strain evidence="10">DSM 45274</strain>
    </source>
</reference>
<evidence type="ECO:0000256" key="3">
    <source>
        <dbReference type="ARBA" id="ARBA00022475"/>
    </source>
</evidence>
<sequence>MSDTAITTRMAWPDVARGVSILGVMTLHATFEVPGGSDTVIAKANELIAMLRMPLFFLVAGFFARKVYRFNVVELFSKRIWFLLVPYLCWAPVEIFFARLKLLRNLDVAMPTAEFYRETVVWGLNMYWFLWVLIIFTVVLWLTKAWPTWAQFALPVVVIAATPWLLAHGNLSTPRLVAYLPLFLLGAYLRPAITWFADNALRWQVAVSAIIVGGIAAVVHQFVIRGELVSETFKPVVDVMISIGLIPLGVLAAVILAKVPVLGAALMKVGRHTLVAYLGHPIALSIIFSLGIYGRVNIEPGADVVFETPTFWVLMCLVMCGLGAVVMYSIARTPIVGWTIHPPKIAGFLEKKRAPLASSMP</sequence>
<feature type="transmembrane region" description="Helical" evidence="7">
    <location>
        <begin position="312"/>
        <end position="331"/>
    </location>
</feature>
<evidence type="ECO:0000259" key="8">
    <source>
        <dbReference type="Pfam" id="PF01757"/>
    </source>
</evidence>
<dbReference type="EMBL" id="CP011542">
    <property type="protein sequence ID" value="AKK06507.1"/>
    <property type="molecule type" value="Genomic_DNA"/>
</dbReference>
<gene>
    <name evidence="9" type="ORF">CMUST_10960</name>
</gene>
<feature type="transmembrane region" description="Helical" evidence="7">
    <location>
        <begin position="244"/>
        <end position="267"/>
    </location>
</feature>
<feature type="domain" description="Acyltransferase 3" evidence="8">
    <location>
        <begin position="11"/>
        <end position="326"/>
    </location>
</feature>
<dbReference type="Proteomes" id="UP000035199">
    <property type="component" value="Chromosome"/>
</dbReference>
<evidence type="ECO:0000256" key="2">
    <source>
        <dbReference type="ARBA" id="ARBA00007400"/>
    </source>
</evidence>